<dbReference type="RefSeq" id="WP_152806999.1">
    <property type="nucleotide sequence ID" value="NZ_WHUF01000004.1"/>
</dbReference>
<evidence type="ECO:0000313" key="2">
    <source>
        <dbReference type="EMBL" id="MQA21516.1"/>
    </source>
</evidence>
<evidence type="ECO:0000313" key="3">
    <source>
        <dbReference type="Proteomes" id="UP000444318"/>
    </source>
</evidence>
<organism evidence="2 3">
    <name type="scientific">Rugamonas rivuli</name>
    <dbReference type="NCBI Taxonomy" id="2743358"/>
    <lineage>
        <taxon>Bacteria</taxon>
        <taxon>Pseudomonadati</taxon>
        <taxon>Pseudomonadota</taxon>
        <taxon>Betaproteobacteria</taxon>
        <taxon>Burkholderiales</taxon>
        <taxon>Oxalobacteraceae</taxon>
        <taxon>Telluria group</taxon>
        <taxon>Rugamonas</taxon>
    </lineage>
</organism>
<keyword evidence="3" id="KW-1185">Reference proteome</keyword>
<name>A0A843SMJ9_9BURK</name>
<proteinExistence type="predicted"/>
<feature type="chain" id="PRO_5032428213" evidence="1">
    <location>
        <begin position="23"/>
        <end position="127"/>
    </location>
</feature>
<feature type="signal peptide" evidence="1">
    <location>
        <begin position="1"/>
        <end position="22"/>
    </location>
</feature>
<gene>
    <name evidence="2" type="ORF">GEV01_18500</name>
</gene>
<accession>A0A843SMJ9</accession>
<reference evidence="2 3" key="1">
    <citation type="submission" date="2019-10" db="EMBL/GenBank/DDBJ databases">
        <title>Two novel species isolated from a subtropical stream in China.</title>
        <authorList>
            <person name="Lu H."/>
        </authorList>
    </citation>
    <scope>NUCLEOTIDE SEQUENCE [LARGE SCALE GENOMIC DNA]</scope>
    <source>
        <strain evidence="2 3">FT103W</strain>
    </source>
</reference>
<dbReference type="EMBL" id="WHUF01000004">
    <property type="protein sequence ID" value="MQA21516.1"/>
    <property type="molecule type" value="Genomic_DNA"/>
</dbReference>
<dbReference type="Proteomes" id="UP000444318">
    <property type="component" value="Unassembled WGS sequence"/>
</dbReference>
<dbReference type="AlphaFoldDB" id="A0A843SMJ9"/>
<protein>
    <submittedName>
        <fullName evidence="2">Gel scht</fullName>
    </submittedName>
</protein>
<sequence length="127" mass="13953">MKTTLFGVVAALAFATIPAAHADDTSVQIKGGHARIHIMQEDFADYKNAYQLTNGQVLKFSQRQAHFYAQIDKGERVEIFPTARDQFVSDAGTRFDFSDEAQTVGVANFGRLPLAKATGDTIVMAKR</sequence>
<evidence type="ECO:0000256" key="1">
    <source>
        <dbReference type="SAM" id="SignalP"/>
    </source>
</evidence>
<comment type="caution">
    <text evidence="2">The sequence shown here is derived from an EMBL/GenBank/DDBJ whole genome shotgun (WGS) entry which is preliminary data.</text>
</comment>
<keyword evidence="1" id="KW-0732">Signal</keyword>